<evidence type="ECO:0000256" key="1">
    <source>
        <dbReference type="SAM" id="SignalP"/>
    </source>
</evidence>
<dbReference type="EMBL" id="MCGN01000002">
    <property type="protein sequence ID" value="ORZ01760.1"/>
    <property type="molecule type" value="Genomic_DNA"/>
</dbReference>
<protein>
    <submittedName>
        <fullName evidence="2">Uncharacterized protein</fullName>
    </submittedName>
</protein>
<accession>A0A1X2HQW0</accession>
<dbReference type="InParanoid" id="A0A1X2HQW0"/>
<dbReference type="OMA" id="YSHPFYL"/>
<proteinExistence type="predicted"/>
<feature type="signal peptide" evidence="1">
    <location>
        <begin position="1"/>
        <end position="20"/>
    </location>
</feature>
<dbReference type="AlphaFoldDB" id="A0A1X2HQW0"/>
<evidence type="ECO:0000313" key="3">
    <source>
        <dbReference type="Proteomes" id="UP000242180"/>
    </source>
</evidence>
<sequence length="276" mass="30287">MKFSVLIAFFVAFILTVARADDLQDEIDAAMKKFCGGIEVTGPSKGQVFTDPKKIKVTVTRKPNAQAKVIKGVDVYSIGSNGKAKYLGTPSNKQYSLNKKASLTVDLTKAPHVSLPGQFEFRVWVHNTAGPDCTLMSKTFKVKSSSHSNAAEDEQVANMDENIDRGCFGIELTSPEMGSTVNANKIPTVITRDGSSPVDTITSMTLFSVDFDTKTPKKIQDSYTGTSSISNVFTYKDSLKSASEESGKVAYFYKIESKTQHDENCEFYSHPFYLSN</sequence>
<gene>
    <name evidence="2" type="ORF">BCR43DRAFT_470583</name>
</gene>
<feature type="chain" id="PRO_5012145927" evidence="1">
    <location>
        <begin position="21"/>
        <end position="276"/>
    </location>
</feature>
<organism evidence="2 3">
    <name type="scientific">Syncephalastrum racemosum</name>
    <name type="common">Filamentous fungus</name>
    <dbReference type="NCBI Taxonomy" id="13706"/>
    <lineage>
        <taxon>Eukaryota</taxon>
        <taxon>Fungi</taxon>
        <taxon>Fungi incertae sedis</taxon>
        <taxon>Mucoromycota</taxon>
        <taxon>Mucoromycotina</taxon>
        <taxon>Mucoromycetes</taxon>
        <taxon>Mucorales</taxon>
        <taxon>Syncephalastraceae</taxon>
        <taxon>Syncephalastrum</taxon>
    </lineage>
</organism>
<evidence type="ECO:0000313" key="2">
    <source>
        <dbReference type="EMBL" id="ORZ01760.1"/>
    </source>
</evidence>
<keyword evidence="3" id="KW-1185">Reference proteome</keyword>
<keyword evidence="1" id="KW-0732">Signal</keyword>
<dbReference type="Proteomes" id="UP000242180">
    <property type="component" value="Unassembled WGS sequence"/>
</dbReference>
<dbReference type="OrthoDB" id="2319449at2759"/>
<comment type="caution">
    <text evidence="2">The sequence shown here is derived from an EMBL/GenBank/DDBJ whole genome shotgun (WGS) entry which is preliminary data.</text>
</comment>
<name>A0A1X2HQW0_SYNRA</name>
<reference evidence="2 3" key="1">
    <citation type="submission" date="2016-07" db="EMBL/GenBank/DDBJ databases">
        <title>Pervasive Adenine N6-methylation of Active Genes in Fungi.</title>
        <authorList>
            <consortium name="DOE Joint Genome Institute"/>
            <person name="Mondo S.J."/>
            <person name="Dannebaum R.O."/>
            <person name="Kuo R.C."/>
            <person name="Labutti K."/>
            <person name="Haridas S."/>
            <person name="Kuo A."/>
            <person name="Salamov A."/>
            <person name="Ahrendt S.R."/>
            <person name="Lipzen A."/>
            <person name="Sullivan W."/>
            <person name="Andreopoulos W.B."/>
            <person name="Clum A."/>
            <person name="Lindquist E."/>
            <person name="Daum C."/>
            <person name="Ramamoorthy G.K."/>
            <person name="Gryganskyi A."/>
            <person name="Culley D."/>
            <person name="Magnuson J.K."/>
            <person name="James T.Y."/>
            <person name="O'Malley M.A."/>
            <person name="Stajich J.E."/>
            <person name="Spatafora J.W."/>
            <person name="Visel A."/>
            <person name="Grigoriev I.V."/>
        </authorList>
    </citation>
    <scope>NUCLEOTIDE SEQUENCE [LARGE SCALE GENOMIC DNA]</scope>
    <source>
        <strain evidence="2 3">NRRL 2496</strain>
    </source>
</reference>